<feature type="transmembrane region" description="Helical" evidence="1">
    <location>
        <begin position="6"/>
        <end position="26"/>
    </location>
</feature>
<keyword evidence="1" id="KW-0812">Transmembrane</keyword>
<dbReference type="EMBL" id="CP006912">
    <property type="protein sequence ID" value="AHB49859.1"/>
    <property type="molecule type" value="Genomic_DNA"/>
</dbReference>
<dbReference type="STRING" id="1029756.W911_02610"/>
<sequence>MEAVELSLSGVVVVIAVTAMLGWLALRQHRLQLGKRRSLLDDCSRLFDAQTVTWSGDGFPRIEGMQAGRAIDVRLISDGMTIRRLPQLWLQVTELATLEGFCGFSILVRPSGYEFFSLTPRFHYVIDVPPSFPREVIVRGEDERSAVNFEALSALLASILADARVKEIAVTRRGLRIIRQADEGRRGEYLLLRQATFDGSGVSAEMLAHVLRELDTLRVGAAAAHQEPEAA</sequence>
<accession>V5SIV3</accession>
<gene>
    <name evidence="2" type="ORF">W911_02610</name>
</gene>
<organism evidence="2 3">
    <name type="scientific">Hyphomicrobium nitrativorans NL23</name>
    <dbReference type="NCBI Taxonomy" id="1029756"/>
    <lineage>
        <taxon>Bacteria</taxon>
        <taxon>Pseudomonadati</taxon>
        <taxon>Pseudomonadota</taxon>
        <taxon>Alphaproteobacteria</taxon>
        <taxon>Hyphomicrobiales</taxon>
        <taxon>Hyphomicrobiaceae</taxon>
        <taxon>Hyphomicrobium</taxon>
    </lineage>
</organism>
<evidence type="ECO:0000313" key="3">
    <source>
        <dbReference type="Proteomes" id="UP000018542"/>
    </source>
</evidence>
<keyword evidence="1" id="KW-0472">Membrane</keyword>
<evidence type="ECO:0000256" key="1">
    <source>
        <dbReference type="SAM" id="Phobius"/>
    </source>
</evidence>
<dbReference type="KEGG" id="hni:W911_02610"/>
<dbReference type="AlphaFoldDB" id="V5SIV3"/>
<keyword evidence="3" id="KW-1185">Reference proteome</keyword>
<dbReference type="Proteomes" id="UP000018542">
    <property type="component" value="Chromosome"/>
</dbReference>
<name>V5SIV3_9HYPH</name>
<proteinExistence type="predicted"/>
<dbReference type="HOGENOM" id="CLU_107554_0_0_5"/>
<dbReference type="PATRIC" id="fig|1029756.8.peg.553"/>
<evidence type="ECO:0000313" key="2">
    <source>
        <dbReference type="EMBL" id="AHB49859.1"/>
    </source>
</evidence>
<protein>
    <submittedName>
        <fullName evidence="2">Uncharacterized protein</fullName>
    </submittedName>
</protein>
<reference evidence="2 3" key="1">
    <citation type="journal article" date="2014" name="Genome Announc.">
        <title>Complete Genome Sequence of Hyphomicrobium nitrativorans Strain NL23, a Denitrifying Bacterium Isolated from Biofilm of a Methanol-Fed Denitrification System Treating Seawater at the Montreal Biodome.</title>
        <authorList>
            <person name="Martineau C."/>
            <person name="Villeneuve C."/>
            <person name="Mauffrey F."/>
            <person name="Villemur R."/>
        </authorList>
    </citation>
    <scope>NUCLEOTIDE SEQUENCE [LARGE SCALE GENOMIC DNA]</scope>
    <source>
        <strain evidence="2">NL23</strain>
    </source>
</reference>
<keyword evidence="1" id="KW-1133">Transmembrane helix</keyword>